<dbReference type="STRING" id="32264.T1L070"/>
<organism evidence="9 10">
    <name type="scientific">Tetranychus urticae</name>
    <name type="common">Two-spotted spider mite</name>
    <dbReference type="NCBI Taxonomy" id="32264"/>
    <lineage>
        <taxon>Eukaryota</taxon>
        <taxon>Metazoa</taxon>
        <taxon>Ecdysozoa</taxon>
        <taxon>Arthropoda</taxon>
        <taxon>Chelicerata</taxon>
        <taxon>Arachnida</taxon>
        <taxon>Acari</taxon>
        <taxon>Acariformes</taxon>
        <taxon>Trombidiformes</taxon>
        <taxon>Prostigmata</taxon>
        <taxon>Eleutherengona</taxon>
        <taxon>Raphignathae</taxon>
        <taxon>Tetranychoidea</taxon>
        <taxon>Tetranychidae</taxon>
        <taxon>Tetranychus</taxon>
    </lineage>
</organism>
<dbReference type="eggNOG" id="KOG2101">
    <property type="taxonomic scope" value="Eukaryota"/>
</dbReference>
<dbReference type="Proteomes" id="UP000015104">
    <property type="component" value="Unassembled WGS sequence"/>
</dbReference>
<evidence type="ECO:0000259" key="8">
    <source>
        <dbReference type="PROSITE" id="PS50195"/>
    </source>
</evidence>
<gene>
    <name evidence="9" type="primary">107368875</name>
</gene>
<dbReference type="SUPFAM" id="SSF64268">
    <property type="entry name" value="PX domain"/>
    <property type="match status" value="1"/>
</dbReference>
<keyword evidence="3" id="KW-0813">Transport</keyword>
<dbReference type="AlphaFoldDB" id="T1L070"/>
<evidence type="ECO:0000256" key="4">
    <source>
        <dbReference type="ARBA" id="ARBA00022927"/>
    </source>
</evidence>
<dbReference type="HOGENOM" id="CLU_117250_1_0_1"/>
<evidence type="ECO:0000256" key="3">
    <source>
        <dbReference type="ARBA" id="ARBA00022448"/>
    </source>
</evidence>
<evidence type="ECO:0000313" key="9">
    <source>
        <dbReference type="EnsemblMetazoa" id="tetur29g01410.1"/>
    </source>
</evidence>
<evidence type="ECO:0000256" key="1">
    <source>
        <dbReference type="ARBA" id="ARBA00004180"/>
    </source>
</evidence>
<reference evidence="10" key="1">
    <citation type="submission" date="2011-08" db="EMBL/GenBank/DDBJ databases">
        <authorList>
            <person name="Rombauts S."/>
        </authorList>
    </citation>
    <scope>NUCLEOTIDE SEQUENCE</scope>
    <source>
        <strain evidence="10">London</strain>
    </source>
</reference>
<accession>T1L070</accession>
<dbReference type="InterPro" id="IPR036871">
    <property type="entry name" value="PX_dom_sf"/>
</dbReference>
<keyword evidence="10" id="KW-1185">Reference proteome</keyword>
<evidence type="ECO:0000256" key="2">
    <source>
        <dbReference type="ARBA" id="ARBA00010883"/>
    </source>
</evidence>
<sequence>MVKLIIPCYENRRVDNGQTYTVYMIDVYHNGSWRRIEKRYRDFYQFHKELKKICVTPNFPPKKMRNMNNNVIQERRKQLERYLQELLTNELAQPAIFQFLCLNQEEVKSHNEWNHLRPQSMIVFKNDLITCPLDGTKSKLPDIVLQGALEAFYSADNHHY</sequence>
<dbReference type="EnsemblMetazoa" id="tetur29g01410.1">
    <property type="protein sequence ID" value="tetur29g01410.1"/>
    <property type="gene ID" value="tetur29g01410"/>
</dbReference>
<feature type="domain" description="PX" evidence="8">
    <location>
        <begin position="1"/>
        <end position="108"/>
    </location>
</feature>
<comment type="similarity">
    <text evidence="2">Belongs to the sorting nexin family.</text>
</comment>
<comment type="subcellular location">
    <subcellularLocation>
        <location evidence="1">Cytoplasmic vesicle membrane</location>
        <topology evidence="1">Peripheral membrane protein</topology>
        <orientation evidence="1">Cytoplasmic side</orientation>
    </subcellularLocation>
</comment>
<evidence type="ECO:0000256" key="5">
    <source>
        <dbReference type="ARBA" id="ARBA00023121"/>
    </source>
</evidence>
<dbReference type="EMBL" id="CAEY01000762">
    <property type="status" value="NOT_ANNOTATED_CDS"/>
    <property type="molecule type" value="Genomic_DNA"/>
</dbReference>
<protein>
    <recommendedName>
        <fullName evidence="8">PX domain-containing protein</fullName>
    </recommendedName>
</protein>
<proteinExistence type="inferred from homology"/>
<dbReference type="Gene3D" id="3.30.1520.10">
    <property type="entry name" value="Phox-like domain"/>
    <property type="match status" value="1"/>
</dbReference>
<dbReference type="Pfam" id="PF00787">
    <property type="entry name" value="PX"/>
    <property type="match status" value="1"/>
</dbReference>
<evidence type="ECO:0000313" key="10">
    <source>
        <dbReference type="Proteomes" id="UP000015104"/>
    </source>
</evidence>
<dbReference type="InterPro" id="IPR052467">
    <property type="entry name" value="Sorting_nexin_PX-domain"/>
</dbReference>
<dbReference type="GO" id="GO:0015031">
    <property type="term" value="P:protein transport"/>
    <property type="evidence" value="ECO:0007669"/>
    <property type="project" value="UniProtKB-KW"/>
</dbReference>
<dbReference type="InterPro" id="IPR001683">
    <property type="entry name" value="PX_dom"/>
</dbReference>
<reference evidence="9" key="2">
    <citation type="submission" date="2015-06" db="UniProtKB">
        <authorList>
            <consortium name="EnsemblMetazoa"/>
        </authorList>
    </citation>
    <scope>IDENTIFICATION</scope>
</reference>
<dbReference type="PANTHER" id="PTHR15813:SF9">
    <property type="entry name" value="PX DOMAIN-CONTAINING PROTEIN"/>
    <property type="match status" value="1"/>
</dbReference>
<dbReference type="GO" id="GO:0030659">
    <property type="term" value="C:cytoplasmic vesicle membrane"/>
    <property type="evidence" value="ECO:0007669"/>
    <property type="project" value="UniProtKB-SubCell"/>
</dbReference>
<keyword evidence="5" id="KW-0446">Lipid-binding</keyword>
<dbReference type="SMART" id="SM00312">
    <property type="entry name" value="PX"/>
    <property type="match status" value="1"/>
</dbReference>
<evidence type="ECO:0000256" key="7">
    <source>
        <dbReference type="ARBA" id="ARBA00023329"/>
    </source>
</evidence>
<keyword evidence="6" id="KW-0472">Membrane</keyword>
<keyword evidence="7" id="KW-0968">Cytoplasmic vesicle</keyword>
<dbReference type="PANTHER" id="PTHR15813">
    <property type="entry name" value="SORTING NEXIN-22 AND 24"/>
    <property type="match status" value="1"/>
</dbReference>
<keyword evidence="4" id="KW-0653">Protein transport</keyword>
<dbReference type="GO" id="GO:1901981">
    <property type="term" value="F:phosphatidylinositol phosphate binding"/>
    <property type="evidence" value="ECO:0007669"/>
    <property type="project" value="TreeGrafter"/>
</dbReference>
<name>T1L070_TETUR</name>
<dbReference type="PROSITE" id="PS50195">
    <property type="entry name" value="PX"/>
    <property type="match status" value="1"/>
</dbReference>
<evidence type="ECO:0000256" key="6">
    <source>
        <dbReference type="ARBA" id="ARBA00023136"/>
    </source>
</evidence>